<accession>A0A8S2V6H1</accession>
<dbReference type="Proteomes" id="UP000681967">
    <property type="component" value="Unassembled WGS sequence"/>
</dbReference>
<dbReference type="EMBL" id="CAJOBH010009737">
    <property type="protein sequence ID" value="CAF4148159.1"/>
    <property type="molecule type" value="Genomic_DNA"/>
</dbReference>
<dbReference type="AlphaFoldDB" id="A0A8S2V6H1"/>
<dbReference type="EMBL" id="CAJOBJ010051602">
    <property type="protein sequence ID" value="CAF4376643.1"/>
    <property type="molecule type" value="Genomic_DNA"/>
</dbReference>
<dbReference type="EMBL" id="CAJOBI010295021">
    <property type="protein sequence ID" value="CAF5161898.1"/>
    <property type="molecule type" value="Genomic_DNA"/>
</dbReference>
<organism evidence="2 4">
    <name type="scientific">Rotaria magnacalcarata</name>
    <dbReference type="NCBI Taxonomy" id="392030"/>
    <lineage>
        <taxon>Eukaryota</taxon>
        <taxon>Metazoa</taxon>
        <taxon>Spiralia</taxon>
        <taxon>Gnathifera</taxon>
        <taxon>Rotifera</taxon>
        <taxon>Eurotatoria</taxon>
        <taxon>Bdelloidea</taxon>
        <taxon>Philodinida</taxon>
        <taxon>Philodinidae</taxon>
        <taxon>Rotaria</taxon>
    </lineage>
</organism>
<proteinExistence type="predicted"/>
<protein>
    <submittedName>
        <fullName evidence="2">Uncharacterized protein</fullName>
    </submittedName>
</protein>
<dbReference type="Proteomes" id="UP000676336">
    <property type="component" value="Unassembled WGS sequence"/>
</dbReference>
<evidence type="ECO:0000313" key="2">
    <source>
        <dbReference type="EMBL" id="CAF4376643.1"/>
    </source>
</evidence>
<sequence>MSFAHNLYQQATNVGFQAQQGYPNQVRPGINYNNLNGMCSSNLASPTSTLTHNQANSQFLQFANKKSNSSAATLISQMSTRPVTEYMPASSDTRWQ</sequence>
<evidence type="ECO:0000313" key="1">
    <source>
        <dbReference type="EMBL" id="CAF4148159.1"/>
    </source>
</evidence>
<name>A0A8S2V6H1_9BILA</name>
<evidence type="ECO:0000313" key="4">
    <source>
        <dbReference type="Proteomes" id="UP000681720"/>
    </source>
</evidence>
<comment type="caution">
    <text evidence="2">The sequence shown here is derived from an EMBL/GenBank/DDBJ whole genome shotgun (WGS) entry which is preliminary data.</text>
</comment>
<reference evidence="2" key="1">
    <citation type="submission" date="2021-02" db="EMBL/GenBank/DDBJ databases">
        <authorList>
            <person name="Nowell W R."/>
        </authorList>
    </citation>
    <scope>NUCLEOTIDE SEQUENCE</scope>
</reference>
<gene>
    <name evidence="1" type="ORF">BYL167_LOCUS21390</name>
    <name evidence="2" type="ORF">GIL414_LOCUS29091</name>
    <name evidence="3" type="ORF">SMN809_LOCUS64638</name>
</gene>
<evidence type="ECO:0000313" key="3">
    <source>
        <dbReference type="EMBL" id="CAF5161898.1"/>
    </source>
</evidence>
<dbReference type="Proteomes" id="UP000681720">
    <property type="component" value="Unassembled WGS sequence"/>
</dbReference>